<evidence type="ECO:0000259" key="3">
    <source>
        <dbReference type="Pfam" id="PF01370"/>
    </source>
</evidence>
<dbReference type="Proteomes" id="UP000218899">
    <property type="component" value="Chromosome"/>
</dbReference>
<reference evidence="4 5" key="1">
    <citation type="submission" date="2015-08" db="EMBL/GenBank/DDBJ databases">
        <title>Complete genome sequence of Sulfurifustis variabilis.</title>
        <authorList>
            <person name="Miura A."/>
            <person name="Kojima H."/>
            <person name="Fukui M."/>
        </authorList>
    </citation>
    <scope>NUCLEOTIDE SEQUENCE [LARGE SCALE GENOMIC DNA]</scope>
    <source>
        <strain evidence="5">skN76</strain>
    </source>
</reference>
<evidence type="ECO:0000313" key="5">
    <source>
        <dbReference type="Proteomes" id="UP000218899"/>
    </source>
</evidence>
<evidence type="ECO:0000256" key="1">
    <source>
        <dbReference type="ARBA" id="ARBA00005125"/>
    </source>
</evidence>
<dbReference type="KEGG" id="sva:SVA_1520"/>
<accession>A0A1B4V661</accession>
<dbReference type="RefSeq" id="WP_096460628.1">
    <property type="nucleotide sequence ID" value="NZ_AP014936.1"/>
</dbReference>
<dbReference type="Pfam" id="PF01370">
    <property type="entry name" value="Epimerase"/>
    <property type="match status" value="1"/>
</dbReference>
<dbReference type="InterPro" id="IPR036291">
    <property type="entry name" value="NAD(P)-bd_dom_sf"/>
</dbReference>
<comment type="similarity">
    <text evidence="2">Belongs to the NAD(P)-dependent epimerase/dehydratase family.</text>
</comment>
<sequence length="315" mass="34202">METESFEGQTVVITGASGFIGAALSRRLRDLGATVHGVSRQPRTDGDGCDYWWRSNLAQFDDARRLMTAVRPSTIFHLASHVAGARDVSLVPVTLRDNLVTAVHLLAAATETGCRRVLLAGSLEEPEPGSGWPVPASPYAAAKYAASTYARMFHALYRTPVVLLRFFMVYGPGQWDEKKLVPYVIRSLLEGRAPEISSGRRRIDWIYVDDVVEGCLAAARASGVEGETIDLGSGELATVRDVVERIVALAGPGTVPRFGAVPDRPFEQERLADVARTRARIGWQPRVGLAEGLARTVAWYSKAGEERIVSQAGAQ</sequence>
<dbReference type="AlphaFoldDB" id="A0A1B4V661"/>
<dbReference type="InterPro" id="IPR001509">
    <property type="entry name" value="Epimerase_deHydtase"/>
</dbReference>
<proteinExistence type="inferred from homology"/>
<gene>
    <name evidence="4" type="ORF">SVA_1520</name>
</gene>
<keyword evidence="5" id="KW-1185">Reference proteome</keyword>
<feature type="domain" description="NAD-dependent epimerase/dehydratase" evidence="3">
    <location>
        <begin position="11"/>
        <end position="232"/>
    </location>
</feature>
<dbReference type="EMBL" id="AP014936">
    <property type="protein sequence ID" value="BAU48082.1"/>
    <property type="molecule type" value="Genomic_DNA"/>
</dbReference>
<evidence type="ECO:0000256" key="2">
    <source>
        <dbReference type="ARBA" id="ARBA00007637"/>
    </source>
</evidence>
<protein>
    <submittedName>
        <fullName evidence="4">NAD-dependent epimerase/dehydratase</fullName>
    </submittedName>
</protein>
<evidence type="ECO:0000313" key="4">
    <source>
        <dbReference type="EMBL" id="BAU48082.1"/>
    </source>
</evidence>
<dbReference type="PANTHER" id="PTHR43000">
    <property type="entry name" value="DTDP-D-GLUCOSE 4,6-DEHYDRATASE-RELATED"/>
    <property type="match status" value="1"/>
</dbReference>
<comment type="pathway">
    <text evidence="1">Bacterial outer membrane biogenesis; LPS O-antigen biosynthesis.</text>
</comment>
<organism evidence="4 5">
    <name type="scientific">Sulfurifustis variabilis</name>
    <dbReference type="NCBI Taxonomy" id="1675686"/>
    <lineage>
        <taxon>Bacteria</taxon>
        <taxon>Pseudomonadati</taxon>
        <taxon>Pseudomonadota</taxon>
        <taxon>Gammaproteobacteria</taxon>
        <taxon>Acidiferrobacterales</taxon>
        <taxon>Acidiferrobacteraceae</taxon>
        <taxon>Sulfurifustis</taxon>
    </lineage>
</organism>
<dbReference type="SUPFAM" id="SSF51735">
    <property type="entry name" value="NAD(P)-binding Rossmann-fold domains"/>
    <property type="match status" value="1"/>
</dbReference>
<name>A0A1B4V661_9GAMM</name>
<dbReference type="OrthoDB" id="9779041at2"/>
<dbReference type="Gene3D" id="3.40.50.720">
    <property type="entry name" value="NAD(P)-binding Rossmann-like Domain"/>
    <property type="match status" value="1"/>
</dbReference>